<gene>
    <name evidence="2" type="ORF">BDV96DRAFT_636441</name>
</gene>
<organism evidence="2 3">
    <name type="scientific">Lophiotrema nucula</name>
    <dbReference type="NCBI Taxonomy" id="690887"/>
    <lineage>
        <taxon>Eukaryota</taxon>
        <taxon>Fungi</taxon>
        <taxon>Dikarya</taxon>
        <taxon>Ascomycota</taxon>
        <taxon>Pezizomycotina</taxon>
        <taxon>Dothideomycetes</taxon>
        <taxon>Pleosporomycetidae</taxon>
        <taxon>Pleosporales</taxon>
        <taxon>Lophiotremataceae</taxon>
        <taxon>Lophiotrema</taxon>
    </lineage>
</organism>
<dbReference type="EMBL" id="ML977344">
    <property type="protein sequence ID" value="KAF2109062.1"/>
    <property type="molecule type" value="Genomic_DNA"/>
</dbReference>
<dbReference type="SUPFAM" id="SSF55729">
    <property type="entry name" value="Acyl-CoA N-acyltransferases (Nat)"/>
    <property type="match status" value="1"/>
</dbReference>
<dbReference type="PANTHER" id="PTHR42791:SF2">
    <property type="entry name" value="N-ACETYLTRANSFERASE DOMAIN-CONTAINING PROTEIN"/>
    <property type="match status" value="1"/>
</dbReference>
<protein>
    <submittedName>
        <fullName evidence="2">Acyl-CoA N-acyltransferase</fullName>
    </submittedName>
</protein>
<sequence>MPGPQASKVDDHIKLLPFRIEDCEPAAELYERCFENDALRLKLMPPEKRDATDPFAERRGRTSAFQLALSLPGNHIFKVVDTGRGNKIVGAAGYFAPGGAQWALEDQIQKAGMKVHPSYFDSEMKCIVVRTVEEKRNKVLKGSWDVWELKQLFVDPEYQGRGIGKRLLKRGCELADRDGKRLYTEGVSCSKGLYKKMGYMLEDEAQYPGVVMGNGEPYKTYFMLRQTRRC</sequence>
<dbReference type="PANTHER" id="PTHR42791">
    <property type="entry name" value="GNAT FAMILY ACETYLTRANSFERASE"/>
    <property type="match status" value="1"/>
</dbReference>
<dbReference type="OrthoDB" id="2832510at2759"/>
<dbReference type="InterPro" id="IPR016181">
    <property type="entry name" value="Acyl_CoA_acyltransferase"/>
</dbReference>
<proteinExistence type="predicted"/>
<reference evidence="2" key="1">
    <citation type="journal article" date="2020" name="Stud. Mycol.">
        <title>101 Dothideomycetes genomes: a test case for predicting lifestyles and emergence of pathogens.</title>
        <authorList>
            <person name="Haridas S."/>
            <person name="Albert R."/>
            <person name="Binder M."/>
            <person name="Bloem J."/>
            <person name="Labutti K."/>
            <person name="Salamov A."/>
            <person name="Andreopoulos B."/>
            <person name="Baker S."/>
            <person name="Barry K."/>
            <person name="Bills G."/>
            <person name="Bluhm B."/>
            <person name="Cannon C."/>
            <person name="Castanera R."/>
            <person name="Culley D."/>
            <person name="Daum C."/>
            <person name="Ezra D."/>
            <person name="Gonzalez J."/>
            <person name="Henrissat B."/>
            <person name="Kuo A."/>
            <person name="Liang C."/>
            <person name="Lipzen A."/>
            <person name="Lutzoni F."/>
            <person name="Magnuson J."/>
            <person name="Mondo S."/>
            <person name="Nolan M."/>
            <person name="Ohm R."/>
            <person name="Pangilinan J."/>
            <person name="Park H.-J."/>
            <person name="Ramirez L."/>
            <person name="Alfaro M."/>
            <person name="Sun H."/>
            <person name="Tritt A."/>
            <person name="Yoshinaga Y."/>
            <person name="Zwiers L.-H."/>
            <person name="Turgeon B."/>
            <person name="Goodwin S."/>
            <person name="Spatafora J."/>
            <person name="Crous P."/>
            <person name="Grigoriev I."/>
        </authorList>
    </citation>
    <scope>NUCLEOTIDE SEQUENCE</scope>
    <source>
        <strain evidence="2">CBS 627.86</strain>
    </source>
</reference>
<dbReference type="InterPro" id="IPR052523">
    <property type="entry name" value="Trichothecene_AcTrans"/>
</dbReference>
<keyword evidence="2" id="KW-0012">Acyltransferase</keyword>
<keyword evidence="3" id="KW-1185">Reference proteome</keyword>
<dbReference type="Proteomes" id="UP000799770">
    <property type="component" value="Unassembled WGS sequence"/>
</dbReference>
<dbReference type="PROSITE" id="PS51186">
    <property type="entry name" value="GNAT"/>
    <property type="match status" value="1"/>
</dbReference>
<dbReference type="GO" id="GO:0016747">
    <property type="term" value="F:acyltransferase activity, transferring groups other than amino-acyl groups"/>
    <property type="evidence" value="ECO:0007669"/>
    <property type="project" value="InterPro"/>
</dbReference>
<feature type="domain" description="N-acetyltransferase" evidence="1">
    <location>
        <begin position="13"/>
        <end position="228"/>
    </location>
</feature>
<evidence type="ECO:0000259" key="1">
    <source>
        <dbReference type="PROSITE" id="PS51186"/>
    </source>
</evidence>
<name>A0A6A5YPQ7_9PLEO</name>
<evidence type="ECO:0000313" key="3">
    <source>
        <dbReference type="Proteomes" id="UP000799770"/>
    </source>
</evidence>
<dbReference type="Pfam" id="PF13508">
    <property type="entry name" value="Acetyltransf_7"/>
    <property type="match status" value="1"/>
</dbReference>
<dbReference type="InterPro" id="IPR000182">
    <property type="entry name" value="GNAT_dom"/>
</dbReference>
<dbReference type="CDD" id="cd04301">
    <property type="entry name" value="NAT_SF"/>
    <property type="match status" value="1"/>
</dbReference>
<dbReference type="Gene3D" id="3.40.630.30">
    <property type="match status" value="1"/>
</dbReference>
<evidence type="ECO:0000313" key="2">
    <source>
        <dbReference type="EMBL" id="KAF2109062.1"/>
    </source>
</evidence>
<keyword evidence="2" id="KW-0808">Transferase</keyword>
<dbReference type="AlphaFoldDB" id="A0A6A5YPQ7"/>
<accession>A0A6A5YPQ7</accession>